<reference evidence="1 2" key="1">
    <citation type="journal article" date="2022" name="DNA Res.">
        <title>Chromosomal-level genome assembly of the orchid tree Bauhinia variegata (Leguminosae; Cercidoideae) supports the allotetraploid origin hypothesis of Bauhinia.</title>
        <authorList>
            <person name="Zhong Y."/>
            <person name="Chen Y."/>
            <person name="Zheng D."/>
            <person name="Pang J."/>
            <person name="Liu Y."/>
            <person name="Luo S."/>
            <person name="Meng S."/>
            <person name="Qian L."/>
            <person name="Wei D."/>
            <person name="Dai S."/>
            <person name="Zhou R."/>
        </authorList>
    </citation>
    <scope>NUCLEOTIDE SEQUENCE [LARGE SCALE GENOMIC DNA]</scope>
    <source>
        <strain evidence="1">BV-YZ2020</strain>
    </source>
</reference>
<protein>
    <submittedName>
        <fullName evidence="1">Uncharacterized protein</fullName>
    </submittedName>
</protein>
<proteinExistence type="predicted"/>
<sequence length="1003" mass="111813">MADQEEGKIPVFTVLKNGAILKNIFIVNKPPPPISVSEPKSIAPVPDHEEVLLVGRHPDCNLLLTHPSISRFHLQILSKPSLQNLFVIDLQSVHGTWVSGRKLEPGVKEELKEGDTLRIGGSSRVYRLHWIPISQAYDLEMPFVSDSGVTMTLEKEMEDARPEEEKVELVQNEVICTIDNEEIQALDSILESIGSLFTDENSEVTAKRAIPLAPPVPEVMVSDSCGKERKSSSKDDLQGGTSFMFPCWPLGTETSHLPLTSENENEQCGLVNQFLSARYIEPVIQMSDFYADLESVSQVEEENQTSSEAEKSKETIVLSLSREYLTENPSSILEDTQGSKMQQVEGAIHSPPDLCTSQLPPCMQETSFEKSSSNLLLNLDPTSFDETSAATAAEMLAETEFECTLTNNGGGKDILTTGADNFIAEYTSMLVEEAILDTKFQRVKIVEEQDPMNSPSDKKIQEKCWKEQRLLAYSNATCCEQEQSMLVVQDMGKMSTDTLSPISLPAEQSISAIATKKENWAPQSPIAVAGCSEKKIYESCVETKEKHSPSGSIWSRRGKAASAPQIRSSKSRLKITAKVDTEVEMIDEKDIIKKTIPKDLFSVLDGEEVFTPDKENLSPGTLHLRLLKKNGIFEEIKHSKSHGSRNSKLNASPNISLDENMSPTADKENQTPRVAQEQKLGRKPFGRRNKLDQGQDVMALKNRVERTPFKSLMNSGGKKISETSPGGPASVAKSINDSDSVQILDKCTNHTHIDLPQRTNWDMVVDTASLLNKESRKALQLLQGLKGTRLIIPRMVIRELDNMKHQFSIFRRTTEASSVLKWIEECMVATKWWIHVQSSMEEEKLIAPTPRTSPQTEFSEAGWTFPSWNSSPNSSIEIVSPTAEDQILDCALLYRRKHIQGQLVLLLSDDVTLKIKSMAEGLLCETVQEFRESLVNPFSERFLWANSSPRGLTWSCQDDVVLGERYCRNPLRKSSKGEGAKGLKLILLHNSQYGKISCARRIV</sequence>
<name>A0ACB9PF57_BAUVA</name>
<comment type="caution">
    <text evidence="1">The sequence shown here is derived from an EMBL/GenBank/DDBJ whole genome shotgun (WGS) entry which is preliminary data.</text>
</comment>
<gene>
    <name evidence="1" type="ORF">L6164_007477</name>
</gene>
<organism evidence="1 2">
    <name type="scientific">Bauhinia variegata</name>
    <name type="common">Purple orchid tree</name>
    <name type="synonym">Phanera variegata</name>
    <dbReference type="NCBI Taxonomy" id="167791"/>
    <lineage>
        <taxon>Eukaryota</taxon>
        <taxon>Viridiplantae</taxon>
        <taxon>Streptophyta</taxon>
        <taxon>Embryophyta</taxon>
        <taxon>Tracheophyta</taxon>
        <taxon>Spermatophyta</taxon>
        <taxon>Magnoliopsida</taxon>
        <taxon>eudicotyledons</taxon>
        <taxon>Gunneridae</taxon>
        <taxon>Pentapetalae</taxon>
        <taxon>rosids</taxon>
        <taxon>fabids</taxon>
        <taxon>Fabales</taxon>
        <taxon>Fabaceae</taxon>
        <taxon>Cercidoideae</taxon>
        <taxon>Cercideae</taxon>
        <taxon>Bauhiniinae</taxon>
        <taxon>Bauhinia</taxon>
    </lineage>
</organism>
<dbReference type="Proteomes" id="UP000828941">
    <property type="component" value="Chromosome 4"/>
</dbReference>
<dbReference type="EMBL" id="CM039429">
    <property type="protein sequence ID" value="KAI4346594.1"/>
    <property type="molecule type" value="Genomic_DNA"/>
</dbReference>
<keyword evidence="2" id="KW-1185">Reference proteome</keyword>
<evidence type="ECO:0000313" key="2">
    <source>
        <dbReference type="Proteomes" id="UP000828941"/>
    </source>
</evidence>
<evidence type="ECO:0000313" key="1">
    <source>
        <dbReference type="EMBL" id="KAI4346594.1"/>
    </source>
</evidence>
<accession>A0ACB9PF57</accession>